<dbReference type="PANTHER" id="PTHR24321:SF13">
    <property type="entry name" value="2,3-DIHYDRO-2,3-DIHYDROXYBENZOATE DEHYDROGENASE"/>
    <property type="match status" value="1"/>
</dbReference>
<sequence length="290" mass="30504">MSDSSNVPQPEVSHTDSDEAPGSYSRHVIVTGAKGGIGRACVRQLEQAGYLVTGWDLPELDVTDAARVAQLCDQAEREKGPLWGLVHCAGVMVADYAVEKSLIAQNCNKNSRIDTRRDTRDVADADVSASTTGVELDAAWRNMRTNFFGVVTVCSQVAARLCARKAGSIVVVASNAGSTPRVGMASYGASKAAALSWVQTLGLECASSGVRCNTVSPGSTDTPMLRGMWPSGEDRSAAVVAGSPEDFRLGIPLRKLATADDVARVCLFLLGQQAGHVTMQDLKVDGGATF</sequence>
<evidence type="ECO:0000313" key="5">
    <source>
        <dbReference type="EMBL" id="MDR7353826.1"/>
    </source>
</evidence>
<dbReference type="PROSITE" id="PS00061">
    <property type="entry name" value="ADH_SHORT"/>
    <property type="match status" value="1"/>
</dbReference>
<dbReference type="InterPro" id="IPR036291">
    <property type="entry name" value="NAD(P)-bd_dom_sf"/>
</dbReference>
<reference evidence="5 6" key="1">
    <citation type="submission" date="2023-07" db="EMBL/GenBank/DDBJ databases">
        <title>Sequencing the genomes of 1000 actinobacteria strains.</title>
        <authorList>
            <person name="Klenk H.-P."/>
        </authorList>
    </citation>
    <scope>NUCLEOTIDE SEQUENCE [LARGE SCALE GENOMIC DNA]</scope>
    <source>
        <strain evidence="5 6">DSM 44508</strain>
    </source>
</reference>
<dbReference type="Gene3D" id="3.40.50.720">
    <property type="entry name" value="NAD(P)-binding Rossmann-like Domain"/>
    <property type="match status" value="1"/>
</dbReference>
<comment type="similarity">
    <text evidence="1">Belongs to the short-chain dehydrogenases/reductases (SDR) family.</text>
</comment>
<organism evidence="5 6">
    <name type="scientific">Corynebacterium felinum</name>
    <dbReference type="NCBI Taxonomy" id="131318"/>
    <lineage>
        <taxon>Bacteria</taxon>
        <taxon>Bacillati</taxon>
        <taxon>Actinomycetota</taxon>
        <taxon>Actinomycetes</taxon>
        <taxon>Mycobacteriales</taxon>
        <taxon>Corynebacteriaceae</taxon>
        <taxon>Corynebacterium</taxon>
    </lineage>
</organism>
<gene>
    <name evidence="5" type="ORF">J2S37_000364</name>
</gene>
<accession>A0ABU2B608</accession>
<dbReference type="GO" id="GO:0008667">
    <property type="term" value="F:2,3-dihydro-2,3-dihydroxybenzoate dehydrogenase activity"/>
    <property type="evidence" value="ECO:0007669"/>
    <property type="project" value="UniProtKB-EC"/>
</dbReference>
<dbReference type="Pfam" id="PF01370">
    <property type="entry name" value="Epimerase"/>
    <property type="match status" value="1"/>
</dbReference>
<evidence type="ECO:0000259" key="4">
    <source>
        <dbReference type="Pfam" id="PF01370"/>
    </source>
</evidence>
<comment type="caution">
    <text evidence="5">The sequence shown here is derived from an EMBL/GenBank/DDBJ whole genome shotgun (WGS) entry which is preliminary data.</text>
</comment>
<evidence type="ECO:0000256" key="2">
    <source>
        <dbReference type="ARBA" id="ARBA00023002"/>
    </source>
</evidence>
<evidence type="ECO:0000256" key="1">
    <source>
        <dbReference type="ARBA" id="ARBA00006484"/>
    </source>
</evidence>
<name>A0ABU2B608_9CORY</name>
<protein>
    <submittedName>
        <fullName evidence="5">2,3-dihydro-2,3-dihydroxybenzoate dehydrogenase</fullName>
        <ecNumber evidence="5">1.3.1.28</ecNumber>
    </submittedName>
</protein>
<keyword evidence="6" id="KW-1185">Reference proteome</keyword>
<keyword evidence="2 5" id="KW-0560">Oxidoreductase</keyword>
<evidence type="ECO:0000256" key="3">
    <source>
        <dbReference type="SAM" id="MobiDB-lite"/>
    </source>
</evidence>
<dbReference type="RefSeq" id="WP_277104451.1">
    <property type="nucleotide sequence ID" value="NZ_BAAAJS010000025.1"/>
</dbReference>
<dbReference type="Pfam" id="PF13561">
    <property type="entry name" value="adh_short_C2"/>
    <property type="match status" value="1"/>
</dbReference>
<dbReference type="PANTHER" id="PTHR24321">
    <property type="entry name" value="DEHYDROGENASES, SHORT CHAIN"/>
    <property type="match status" value="1"/>
</dbReference>
<dbReference type="InterPro" id="IPR002347">
    <property type="entry name" value="SDR_fam"/>
</dbReference>
<dbReference type="InterPro" id="IPR020904">
    <property type="entry name" value="Sc_DH/Rdtase_CS"/>
</dbReference>
<dbReference type="Proteomes" id="UP001183619">
    <property type="component" value="Unassembled WGS sequence"/>
</dbReference>
<dbReference type="InterPro" id="IPR001509">
    <property type="entry name" value="Epimerase_deHydtase"/>
</dbReference>
<dbReference type="SUPFAM" id="SSF51735">
    <property type="entry name" value="NAD(P)-binding Rossmann-fold domains"/>
    <property type="match status" value="1"/>
</dbReference>
<proteinExistence type="inferred from homology"/>
<dbReference type="EMBL" id="JAVDYF010000001">
    <property type="protein sequence ID" value="MDR7353826.1"/>
    <property type="molecule type" value="Genomic_DNA"/>
</dbReference>
<feature type="domain" description="NAD-dependent epimerase/dehydratase" evidence="4">
    <location>
        <begin position="28"/>
        <end position="75"/>
    </location>
</feature>
<dbReference type="EC" id="1.3.1.28" evidence="5"/>
<feature type="region of interest" description="Disordered" evidence="3">
    <location>
        <begin position="1"/>
        <end position="24"/>
    </location>
</feature>
<evidence type="ECO:0000313" key="6">
    <source>
        <dbReference type="Proteomes" id="UP001183619"/>
    </source>
</evidence>
<dbReference type="PRINTS" id="PR01397">
    <property type="entry name" value="DHBDHDRGNASE"/>
</dbReference>
<dbReference type="InterPro" id="IPR003560">
    <property type="entry name" value="DHB_DH"/>
</dbReference>